<keyword evidence="4" id="KW-0694">RNA-binding</keyword>
<comment type="caution">
    <text evidence="7">The sequence shown here is derived from an EMBL/GenBank/DDBJ whole genome shotgun (WGS) entry which is preliminary data.</text>
</comment>
<sequence>MRAIVGLGNPGTRYERTRHNVGFLALEVLRGSAGWHRRAQREETEIEIGGRPILLMRPLTYMNRSGEAVAPMLAELSVSPEDMLVITDDIYLPWGRIRIRRTGGPGGHRGLESIVERLETSA</sequence>
<dbReference type="PANTHER" id="PTHR17224:SF1">
    <property type="entry name" value="PEPTIDYL-TRNA HYDROLASE"/>
    <property type="match status" value="1"/>
</dbReference>
<gene>
    <name evidence="7" type="primary">pth</name>
    <name evidence="7" type="ORF">KC729_17555</name>
</gene>
<dbReference type="EMBL" id="JAGQHR010000720">
    <property type="protein sequence ID" value="MCA9729497.1"/>
    <property type="molecule type" value="Genomic_DNA"/>
</dbReference>
<dbReference type="AlphaFoldDB" id="A0A956M2M1"/>
<name>A0A956M2M1_UNCEI</name>
<organism evidence="7 8">
    <name type="scientific">Eiseniibacteriota bacterium</name>
    <dbReference type="NCBI Taxonomy" id="2212470"/>
    <lineage>
        <taxon>Bacteria</taxon>
        <taxon>Candidatus Eiseniibacteriota</taxon>
    </lineage>
</organism>
<dbReference type="InterPro" id="IPR018171">
    <property type="entry name" value="Pept_tRNA_hydro_CS"/>
</dbReference>
<protein>
    <recommendedName>
        <fullName evidence="6">Peptidyl-tRNA hydrolase</fullName>
        <ecNumber evidence="1">3.1.1.29</ecNumber>
    </recommendedName>
</protein>
<dbReference type="GO" id="GO:0004045">
    <property type="term" value="F:peptidyl-tRNA hydrolase activity"/>
    <property type="evidence" value="ECO:0007669"/>
    <property type="project" value="UniProtKB-EC"/>
</dbReference>
<comment type="similarity">
    <text evidence="5">Belongs to the PTH family.</text>
</comment>
<evidence type="ECO:0000313" key="7">
    <source>
        <dbReference type="EMBL" id="MCA9729497.1"/>
    </source>
</evidence>
<feature type="non-terminal residue" evidence="7">
    <location>
        <position position="122"/>
    </location>
</feature>
<evidence type="ECO:0000256" key="3">
    <source>
        <dbReference type="ARBA" id="ARBA00022801"/>
    </source>
</evidence>
<dbReference type="EC" id="3.1.1.29" evidence="1"/>
<dbReference type="NCBIfam" id="TIGR00447">
    <property type="entry name" value="pth"/>
    <property type="match status" value="1"/>
</dbReference>
<dbReference type="Gene3D" id="3.40.50.1470">
    <property type="entry name" value="Peptidyl-tRNA hydrolase"/>
    <property type="match status" value="1"/>
</dbReference>
<reference evidence="7" key="1">
    <citation type="submission" date="2020-04" db="EMBL/GenBank/DDBJ databases">
        <authorList>
            <person name="Zhang T."/>
        </authorList>
    </citation>
    <scope>NUCLEOTIDE SEQUENCE</scope>
    <source>
        <strain evidence="7">HKST-UBA01</strain>
    </source>
</reference>
<evidence type="ECO:0000256" key="5">
    <source>
        <dbReference type="ARBA" id="ARBA00038063"/>
    </source>
</evidence>
<keyword evidence="3 7" id="KW-0378">Hydrolase</keyword>
<dbReference type="GO" id="GO:0000049">
    <property type="term" value="F:tRNA binding"/>
    <property type="evidence" value="ECO:0007669"/>
    <property type="project" value="UniProtKB-KW"/>
</dbReference>
<evidence type="ECO:0000256" key="2">
    <source>
        <dbReference type="ARBA" id="ARBA00022555"/>
    </source>
</evidence>
<accession>A0A956M2M1</accession>
<dbReference type="InterPro" id="IPR001328">
    <property type="entry name" value="Pept_tRNA_hydro"/>
</dbReference>
<dbReference type="PROSITE" id="PS01195">
    <property type="entry name" value="PEPT_TRNA_HYDROL_1"/>
    <property type="match status" value="1"/>
</dbReference>
<dbReference type="Pfam" id="PF01195">
    <property type="entry name" value="Pept_tRNA_hydro"/>
    <property type="match status" value="1"/>
</dbReference>
<evidence type="ECO:0000256" key="1">
    <source>
        <dbReference type="ARBA" id="ARBA00013260"/>
    </source>
</evidence>
<keyword evidence="2" id="KW-0820">tRNA-binding</keyword>
<evidence type="ECO:0000313" key="8">
    <source>
        <dbReference type="Proteomes" id="UP000697710"/>
    </source>
</evidence>
<proteinExistence type="inferred from homology"/>
<dbReference type="Proteomes" id="UP000697710">
    <property type="component" value="Unassembled WGS sequence"/>
</dbReference>
<dbReference type="PANTHER" id="PTHR17224">
    <property type="entry name" value="PEPTIDYL-TRNA HYDROLASE"/>
    <property type="match status" value="1"/>
</dbReference>
<dbReference type="SUPFAM" id="SSF53178">
    <property type="entry name" value="Peptidyl-tRNA hydrolase-like"/>
    <property type="match status" value="1"/>
</dbReference>
<dbReference type="InterPro" id="IPR036416">
    <property type="entry name" value="Pept_tRNA_hydro_sf"/>
</dbReference>
<evidence type="ECO:0000256" key="6">
    <source>
        <dbReference type="ARBA" id="ARBA00050038"/>
    </source>
</evidence>
<evidence type="ECO:0000256" key="4">
    <source>
        <dbReference type="ARBA" id="ARBA00022884"/>
    </source>
</evidence>
<reference evidence="7" key="2">
    <citation type="journal article" date="2021" name="Microbiome">
        <title>Successional dynamics and alternative stable states in a saline activated sludge microbial community over 9 years.</title>
        <authorList>
            <person name="Wang Y."/>
            <person name="Ye J."/>
            <person name="Ju F."/>
            <person name="Liu L."/>
            <person name="Boyd J.A."/>
            <person name="Deng Y."/>
            <person name="Parks D.H."/>
            <person name="Jiang X."/>
            <person name="Yin X."/>
            <person name="Woodcroft B.J."/>
            <person name="Tyson G.W."/>
            <person name="Hugenholtz P."/>
            <person name="Polz M.F."/>
            <person name="Zhang T."/>
        </authorList>
    </citation>
    <scope>NUCLEOTIDE SEQUENCE</scope>
    <source>
        <strain evidence="7">HKST-UBA01</strain>
    </source>
</reference>
<dbReference type="CDD" id="cd00462">
    <property type="entry name" value="PTH"/>
    <property type="match status" value="1"/>
</dbReference>